<keyword evidence="7" id="KW-0808">Transferase</keyword>
<feature type="compositionally biased region" description="Basic residues" evidence="15">
    <location>
        <begin position="984"/>
        <end position="993"/>
    </location>
</feature>
<dbReference type="InterPro" id="IPR002659">
    <property type="entry name" value="Glyco_trans_31"/>
</dbReference>
<accession>T1IPV0</accession>
<keyword evidence="18" id="KW-1185">Reference proteome</keyword>
<evidence type="ECO:0000256" key="2">
    <source>
        <dbReference type="ARBA" id="ARBA00004323"/>
    </source>
</evidence>
<keyword evidence="14" id="KW-0539">Nucleus</keyword>
<dbReference type="Pfam" id="PF03343">
    <property type="entry name" value="SART-1"/>
    <property type="match status" value="1"/>
</dbReference>
<comment type="similarity">
    <text evidence="3">Belongs to the SNU66/SART1 family.</text>
</comment>
<keyword evidence="10 16" id="KW-1133">Transmembrane helix</keyword>
<evidence type="ECO:0000256" key="4">
    <source>
        <dbReference type="ARBA" id="ARBA00008661"/>
    </source>
</evidence>
<dbReference type="Pfam" id="PF01762">
    <property type="entry name" value="Galactosyl_T"/>
    <property type="match status" value="1"/>
</dbReference>
<reference evidence="17" key="2">
    <citation type="submission" date="2015-02" db="UniProtKB">
        <authorList>
            <consortium name="EnsemblMetazoa"/>
        </authorList>
    </citation>
    <scope>IDENTIFICATION</scope>
</reference>
<evidence type="ECO:0000256" key="16">
    <source>
        <dbReference type="SAM" id="Phobius"/>
    </source>
</evidence>
<feature type="compositionally biased region" description="Basic and acidic residues" evidence="15">
    <location>
        <begin position="1358"/>
        <end position="1378"/>
    </location>
</feature>
<evidence type="ECO:0000256" key="10">
    <source>
        <dbReference type="ARBA" id="ARBA00022989"/>
    </source>
</evidence>
<evidence type="ECO:0000256" key="14">
    <source>
        <dbReference type="ARBA" id="ARBA00023242"/>
    </source>
</evidence>
<dbReference type="eggNOG" id="KOG2217">
    <property type="taxonomic scope" value="Eukaryota"/>
</dbReference>
<dbReference type="GO" id="GO:0045292">
    <property type="term" value="P:mRNA cis splicing, via spliceosome"/>
    <property type="evidence" value="ECO:0007669"/>
    <property type="project" value="TreeGrafter"/>
</dbReference>
<feature type="region of interest" description="Disordered" evidence="15">
    <location>
        <begin position="943"/>
        <end position="1045"/>
    </location>
</feature>
<dbReference type="GO" id="GO:0016758">
    <property type="term" value="F:hexosyltransferase activity"/>
    <property type="evidence" value="ECO:0007669"/>
    <property type="project" value="InterPro"/>
</dbReference>
<dbReference type="PANTHER" id="PTHR14152:SF5">
    <property type="entry name" value="U4_U6.U5 TRI-SNRNP-ASSOCIATED PROTEIN 1"/>
    <property type="match status" value="1"/>
</dbReference>
<keyword evidence="8 16" id="KW-0812">Transmembrane</keyword>
<name>T1IPV0_STRMM</name>
<dbReference type="GO" id="GO:0046540">
    <property type="term" value="C:U4/U6 x U5 tri-snRNP complex"/>
    <property type="evidence" value="ECO:0007669"/>
    <property type="project" value="InterPro"/>
</dbReference>
<dbReference type="InterPro" id="IPR005011">
    <property type="entry name" value="SNU66/SART1"/>
</dbReference>
<keyword evidence="13" id="KW-0508">mRNA splicing</keyword>
<feature type="transmembrane region" description="Helical" evidence="16">
    <location>
        <begin position="818"/>
        <end position="846"/>
    </location>
</feature>
<comment type="subcellular location">
    <subcellularLocation>
        <location evidence="2">Golgi apparatus membrane</location>
        <topology evidence="2">Single-pass type II membrane protein</topology>
    </subcellularLocation>
    <subcellularLocation>
        <location evidence="1">Nucleus</location>
    </subcellularLocation>
</comment>
<feature type="region of interest" description="Disordered" evidence="15">
    <location>
        <begin position="1346"/>
        <end position="1393"/>
    </location>
</feature>
<evidence type="ECO:0000256" key="8">
    <source>
        <dbReference type="ARBA" id="ARBA00022692"/>
    </source>
</evidence>
<proteinExistence type="inferred from homology"/>
<evidence type="ECO:0000256" key="3">
    <source>
        <dbReference type="ARBA" id="ARBA00006076"/>
    </source>
</evidence>
<evidence type="ECO:0000256" key="5">
    <source>
        <dbReference type="ARBA" id="ARBA00022664"/>
    </source>
</evidence>
<protein>
    <submittedName>
        <fullName evidence="17">Uncharacterized protein</fullName>
    </submittedName>
</protein>
<keyword evidence="9" id="KW-0735">Signal-anchor</keyword>
<dbReference type="GO" id="GO:0000139">
    <property type="term" value="C:Golgi membrane"/>
    <property type="evidence" value="ECO:0007669"/>
    <property type="project" value="UniProtKB-SubCell"/>
</dbReference>
<dbReference type="Pfam" id="PF14828">
    <property type="entry name" value="Amnionless"/>
    <property type="match status" value="1"/>
</dbReference>
<dbReference type="eggNOG" id="KOG2287">
    <property type="taxonomic scope" value="Eukaryota"/>
</dbReference>
<keyword evidence="11" id="KW-0333">Golgi apparatus</keyword>
<feature type="compositionally biased region" description="Basic and acidic residues" evidence="15">
    <location>
        <begin position="956"/>
        <end position="972"/>
    </location>
</feature>
<dbReference type="PANTHER" id="PTHR14152">
    <property type="entry name" value="SQUAMOUS CELL CARCINOMA ANTIGEN RECOGNISED BY CYTOTOXIC T LYMPHOCYTES"/>
    <property type="match status" value="1"/>
</dbReference>
<dbReference type="EMBL" id="JH431265">
    <property type="status" value="NOT_ANNOTATED_CDS"/>
    <property type="molecule type" value="Genomic_DNA"/>
</dbReference>
<evidence type="ECO:0000256" key="9">
    <source>
        <dbReference type="ARBA" id="ARBA00022968"/>
    </source>
</evidence>
<dbReference type="Proteomes" id="UP000014500">
    <property type="component" value="Unassembled WGS sequence"/>
</dbReference>
<dbReference type="GO" id="GO:0000481">
    <property type="term" value="P:maturation of 5S rRNA"/>
    <property type="evidence" value="ECO:0007669"/>
    <property type="project" value="TreeGrafter"/>
</dbReference>
<keyword evidence="6" id="KW-0328">Glycosyltransferase</keyword>
<dbReference type="Gene3D" id="3.90.550.50">
    <property type="match status" value="1"/>
</dbReference>
<comment type="similarity">
    <text evidence="4">Belongs to the glycosyltransferase 31 family.</text>
</comment>
<evidence type="ECO:0000256" key="7">
    <source>
        <dbReference type="ARBA" id="ARBA00022679"/>
    </source>
</evidence>
<evidence type="ECO:0000313" key="17">
    <source>
        <dbReference type="EnsemblMetazoa" id="SMAR003056-PA"/>
    </source>
</evidence>
<evidence type="ECO:0000256" key="15">
    <source>
        <dbReference type="SAM" id="MobiDB-lite"/>
    </source>
</evidence>
<evidence type="ECO:0000256" key="1">
    <source>
        <dbReference type="ARBA" id="ARBA00004123"/>
    </source>
</evidence>
<evidence type="ECO:0000256" key="11">
    <source>
        <dbReference type="ARBA" id="ARBA00023034"/>
    </source>
</evidence>
<keyword evidence="5" id="KW-0507">mRNA processing</keyword>
<feature type="compositionally biased region" description="Basic and acidic residues" evidence="15">
    <location>
        <begin position="994"/>
        <end position="1032"/>
    </location>
</feature>
<feature type="compositionally biased region" description="Low complexity" evidence="15">
    <location>
        <begin position="1346"/>
        <end position="1357"/>
    </location>
</feature>
<dbReference type="HOGENOM" id="CLU_240037_0_0_1"/>
<dbReference type="STRING" id="126957.T1IPV0"/>
<dbReference type="InterPro" id="IPR045347">
    <property type="entry name" value="HIND"/>
</dbReference>
<dbReference type="Pfam" id="PF19252">
    <property type="entry name" value="HIND"/>
    <property type="match status" value="1"/>
</dbReference>
<dbReference type="PROSITE" id="PS51257">
    <property type="entry name" value="PROKAR_LIPOPROTEIN"/>
    <property type="match status" value="1"/>
</dbReference>
<dbReference type="EnsemblMetazoa" id="SMAR003056-RA">
    <property type="protein sequence ID" value="SMAR003056-PA"/>
    <property type="gene ID" value="SMAR003056"/>
</dbReference>
<feature type="region of interest" description="Disordered" evidence="15">
    <location>
        <begin position="1520"/>
        <end position="1541"/>
    </location>
</feature>
<evidence type="ECO:0000256" key="6">
    <source>
        <dbReference type="ARBA" id="ARBA00022676"/>
    </source>
</evidence>
<sequence length="1729" mass="195468">MHIFYKVSSILIILTACYYSYLNSIDSKKDFKSPILLIGIMSSRSNFEHREAIRTTWLSNLPALKNNGRVDAVFVIGKESCPIPPDNRWDINSCSLWDVQLPNSNETQWACQLNTSISKRKIPYRGLSIKIRHPIIVTKLGVLKTVFRYNSSATVVLLNAVSEEIIVKVQFSPIKKGVDIAGYYYLPINPIVLPKNFEATLILENEVDGVAINLQHVWNSAHRVFSFTRVIQNDYYSTKWRVDALSAVIFGFTIYDYLGLKNHIAATNKRQQQWDEHLLYVSFEIEKELSTHNDILLIDVVDTYRNLPLKLLQFYKIAAKIYKSEFIMKTDDDVFLNVPDILRELENLKSTYSVSDKIWWSRFRINLAADRVGKWAELDYESLVYPPFACGLGNVISQDLLHWLARNTEELHPYQGEDVSLGIWLAAIGPNRDFSWQCDSGCTKGAYNVGQLKPFEIQNAWTSMKNCFNMCGCDSIKDASGSIIASGDKLITNPGVKVWHPKINFTNPADWSEGQLPRSCDRAVIPALSAVSVNFASNLLLRELVLPLEGEIVLSEGSSLTFGAQSSDCKDPKDVQYNPPSVNSWYEPSSWSVPVEEEENRTLPIPESERVPCQYDSVEFPVNSSYRVSIGGPTIKITSLLIDGKSVNTNEFSRLEKTSSGKIRFSRSTPLDVTNVTCSDQSGCVCRDEDRSTLICQLTNCKVVDCSDPVKPIGGCCALCGAFLIADCKNDFDFSRLKKLYDLYINKDEYKNVYGYLSKLDKNRVQVVFADSFETHRASSLAIELADILKDDIAGVGIYGISSVQFQISSHWLIPGRFAGGLSVGGVFGVSFAFICILILGLYAYVTFKKYGFGNLSFGRLDEDKYDSDESDEEQVVTPFAPIGGIENPLYEQEKKKDLFAETSDLVTAESDSAVVSTETRENPAFMVFEELKHLEDMIHDLSCSNMGSSKKHKEKEKERDREVREPREPRSRRNRSKSPSPRSRSRDRHRRDRRVDRSRSRSKERERSKKARDYDEKVRNRDDKSDSDAEVKGSAGGDSSLSIEETNKLRAKLGLKPLDVGKDSKDDEWKFDKEFVHKPAENWGDKKMVQTLRERISVQKEKRKIGDKLKSVKTLGDSDSDDEGALNWVLKTKQKQEEKEKAAKRAKMLEEMDEEFGIGDLVEDELKRLKGQAYSSRDLKGMTVQHDQGRFSEGRSVILTLKDKDVLNEDDDVLVNVNLIDNEKAEKNIELRKQKPGYDAYEEAVDEFGNLLARKPILKKYDEEIEGVKSKSFQLGSGGNYDLERQRQLQEIRRKLQTKNSESLTMPLPSIASEYYTTEEMVKFKKPKKISKVRKPKRLKADELAALASAPASSSKSKTDLKSRTIKQEPESPRESTSENENSTDIDVGWVKKEEPMELDFLDTDDLDAMGPDEDLTGVPVEPDEAELELQYALNKARKLKQKQDAIMTDIKAQPATAMEEEDGSPSKGPKGSIILNSTAEFCRALGDIPTYGLSGNRDEDPDELLEFDRNLPLLEEKRHIEDDNKSNQGGWNEVDIDEKPIEVQVTNDVPILEEEPDVSVGLAGALKLAMKKGYLEKESKKLASAPRHSQLQAANYTIEDKSFVEDDKYGRRDRYCAGPLSDFKEKDTYKPDVKLEYIDDNGRLLTPKEAFRYLSHKFHGKGSGKNKTEKRMKKLQEEALMKQMSSTDTPLGTLALLQEKQKQTQSPYILLSGGNKALNPNAISKAV</sequence>
<evidence type="ECO:0000313" key="18">
    <source>
        <dbReference type="Proteomes" id="UP000014500"/>
    </source>
</evidence>
<feature type="region of interest" description="Disordered" evidence="15">
    <location>
        <begin position="1453"/>
        <end position="1475"/>
    </location>
</feature>
<reference evidence="18" key="1">
    <citation type="submission" date="2011-05" db="EMBL/GenBank/DDBJ databases">
        <authorList>
            <person name="Richards S.R."/>
            <person name="Qu J."/>
            <person name="Jiang H."/>
            <person name="Jhangiani S.N."/>
            <person name="Agravi P."/>
            <person name="Goodspeed R."/>
            <person name="Gross S."/>
            <person name="Mandapat C."/>
            <person name="Jackson L."/>
            <person name="Mathew T."/>
            <person name="Pu L."/>
            <person name="Thornton R."/>
            <person name="Saada N."/>
            <person name="Wilczek-Boney K.B."/>
            <person name="Lee S."/>
            <person name="Kovar C."/>
            <person name="Wu Y."/>
            <person name="Scherer S.E."/>
            <person name="Worley K.C."/>
            <person name="Muzny D.M."/>
            <person name="Gibbs R."/>
        </authorList>
    </citation>
    <scope>NUCLEOTIDE SEQUENCE</scope>
    <source>
        <strain evidence="18">Brora</strain>
    </source>
</reference>
<organism evidence="17 18">
    <name type="scientific">Strigamia maritima</name>
    <name type="common">European centipede</name>
    <name type="synonym">Geophilus maritimus</name>
    <dbReference type="NCBI Taxonomy" id="126957"/>
    <lineage>
        <taxon>Eukaryota</taxon>
        <taxon>Metazoa</taxon>
        <taxon>Ecdysozoa</taxon>
        <taxon>Arthropoda</taxon>
        <taxon>Myriapoda</taxon>
        <taxon>Chilopoda</taxon>
        <taxon>Pleurostigmophora</taxon>
        <taxon>Geophilomorpha</taxon>
        <taxon>Linotaeniidae</taxon>
        <taxon>Strigamia</taxon>
    </lineage>
</organism>
<dbReference type="InterPro" id="IPR026112">
    <property type="entry name" value="AMN"/>
</dbReference>
<evidence type="ECO:0000256" key="12">
    <source>
        <dbReference type="ARBA" id="ARBA00023136"/>
    </source>
</evidence>
<evidence type="ECO:0000256" key="13">
    <source>
        <dbReference type="ARBA" id="ARBA00023187"/>
    </source>
</evidence>
<keyword evidence="12 16" id="KW-0472">Membrane</keyword>